<dbReference type="InterPro" id="IPR016163">
    <property type="entry name" value="Ald_DH_C"/>
</dbReference>
<dbReference type="Gene3D" id="3.40.309.10">
    <property type="entry name" value="Aldehyde Dehydrogenase, Chain A, domain 2"/>
    <property type="match status" value="1"/>
</dbReference>
<organism evidence="7 8">
    <name type="scientific">Monoraphidium neglectum</name>
    <dbReference type="NCBI Taxonomy" id="145388"/>
    <lineage>
        <taxon>Eukaryota</taxon>
        <taxon>Viridiplantae</taxon>
        <taxon>Chlorophyta</taxon>
        <taxon>core chlorophytes</taxon>
        <taxon>Chlorophyceae</taxon>
        <taxon>CS clade</taxon>
        <taxon>Sphaeropleales</taxon>
        <taxon>Selenastraceae</taxon>
        <taxon>Monoraphidium</taxon>
    </lineage>
</organism>
<proteinExistence type="inferred from homology"/>
<gene>
    <name evidence="7" type="ORF">MNEG_0459</name>
</gene>
<dbReference type="PANTHER" id="PTHR11699">
    <property type="entry name" value="ALDEHYDE DEHYDROGENASE-RELATED"/>
    <property type="match status" value="1"/>
</dbReference>
<dbReference type="RefSeq" id="XP_013906510.1">
    <property type="nucleotide sequence ID" value="XM_014051056.1"/>
</dbReference>
<keyword evidence="5" id="KW-1133">Transmembrane helix</keyword>
<dbReference type="SUPFAM" id="SSF53720">
    <property type="entry name" value="ALDH-like"/>
    <property type="match status" value="1"/>
</dbReference>
<feature type="transmembrane region" description="Helical" evidence="5">
    <location>
        <begin position="24"/>
        <end position="43"/>
    </location>
</feature>
<dbReference type="Proteomes" id="UP000054498">
    <property type="component" value="Unassembled WGS sequence"/>
</dbReference>
<dbReference type="InterPro" id="IPR015590">
    <property type="entry name" value="Aldehyde_DH_dom"/>
</dbReference>
<dbReference type="GO" id="GO:0016620">
    <property type="term" value="F:oxidoreductase activity, acting on the aldehyde or oxo group of donors, NAD or NADP as acceptor"/>
    <property type="evidence" value="ECO:0007669"/>
    <property type="project" value="InterPro"/>
</dbReference>
<feature type="active site" evidence="3">
    <location>
        <position position="316"/>
    </location>
</feature>
<evidence type="ECO:0000259" key="6">
    <source>
        <dbReference type="Pfam" id="PF00171"/>
    </source>
</evidence>
<dbReference type="FunFam" id="3.40.309.10:FF:000009">
    <property type="entry name" value="Aldehyde dehydrogenase A"/>
    <property type="match status" value="1"/>
</dbReference>
<protein>
    <recommendedName>
        <fullName evidence="6">Aldehyde dehydrogenase domain-containing protein</fullName>
    </recommendedName>
</protein>
<evidence type="ECO:0000256" key="5">
    <source>
        <dbReference type="SAM" id="Phobius"/>
    </source>
</evidence>
<name>A0A0D2NTI9_9CHLO</name>
<dbReference type="GeneID" id="25726577"/>
<keyword evidence="2 4" id="KW-0560">Oxidoreductase</keyword>
<dbReference type="EMBL" id="KK100256">
    <property type="protein sequence ID" value="KIZ07491.1"/>
    <property type="molecule type" value="Genomic_DNA"/>
</dbReference>
<dbReference type="InterPro" id="IPR029510">
    <property type="entry name" value="Ald_DH_CS_GLU"/>
</dbReference>
<dbReference type="InterPro" id="IPR016162">
    <property type="entry name" value="Ald_DH_N"/>
</dbReference>
<dbReference type="STRING" id="145388.A0A0D2NTI9"/>
<evidence type="ECO:0000313" key="8">
    <source>
        <dbReference type="Proteomes" id="UP000054498"/>
    </source>
</evidence>
<dbReference type="AlphaFoldDB" id="A0A0D2NTI9"/>
<dbReference type="KEGG" id="mng:MNEG_0459"/>
<comment type="similarity">
    <text evidence="1 4">Belongs to the aldehyde dehydrogenase family.</text>
</comment>
<evidence type="ECO:0000256" key="1">
    <source>
        <dbReference type="ARBA" id="ARBA00009986"/>
    </source>
</evidence>
<dbReference type="InterPro" id="IPR016161">
    <property type="entry name" value="Ald_DH/histidinol_DH"/>
</dbReference>
<dbReference type="OrthoDB" id="310895at2759"/>
<feature type="domain" description="Aldehyde dehydrogenase" evidence="6">
    <location>
        <begin position="81"/>
        <end position="544"/>
    </location>
</feature>
<accession>A0A0D2NTI9</accession>
<evidence type="ECO:0000313" key="7">
    <source>
        <dbReference type="EMBL" id="KIZ07491.1"/>
    </source>
</evidence>
<reference evidence="7 8" key="1">
    <citation type="journal article" date="2013" name="BMC Genomics">
        <title>Reconstruction of the lipid metabolism for the microalga Monoraphidium neglectum from its genome sequence reveals characteristics suitable for biofuel production.</title>
        <authorList>
            <person name="Bogen C."/>
            <person name="Al-Dilaimi A."/>
            <person name="Albersmeier A."/>
            <person name="Wichmann J."/>
            <person name="Grundmann M."/>
            <person name="Rupp O."/>
            <person name="Lauersen K.J."/>
            <person name="Blifernez-Klassen O."/>
            <person name="Kalinowski J."/>
            <person name="Goesmann A."/>
            <person name="Mussgnug J.H."/>
            <person name="Kruse O."/>
        </authorList>
    </citation>
    <scope>NUCLEOTIDE SEQUENCE [LARGE SCALE GENOMIC DNA]</scope>
    <source>
        <strain evidence="7 8">SAG 48.87</strain>
    </source>
</reference>
<sequence>MDPLTAAYQDLAARVAPLAEQPHLVVAAAAVIVAVLLVTYVVWDTLAYAAIPTLDVPLKQEELAETLDAEQYSPPKTLPKDKIPCYDPGTLQFLGYAKAMTPDEVRASIAKAKEASKVWRSSSFKQRRILLRVLLKYIITHQEEICRVSSRDSGKTPLEAVLGEIIVTAEKLRWLAAEGEDALKPQRRSAGVMAFYKAARVEYVPVGVVGAIVPWNWPFHNVINPISAAVFAGNAIVIKVSEHASWCASYYARIVNAALAAAGAPPGLVQFVTGYGDAGAALVAGGVDKVVFVGSTEVGAKVMAAAAPRVTPVTLELGGKDAFVVCGDADLAQVVPIAVKAAFLNCGQNCASGERYIVESSIYDSFCSRVAETANAMRQGPALGHGPVDTGAMCMPGSVEKVQRLVDDALSKGARALSGGKPNAAAGAGQFYPPTVLVGVTKGMAIWHEEVFGPVMVVVPFSGDDEAVALANDCAFGLGSSVFSGSTRRARAIAARLEAGMTSINDFNATYMCQSLPFGGVKMSGFGRFGGVEGLRALCVPKAVAEDAYPFMKTTIPAPWLHPVGAAAQPFAVALTTMFYGPSLALKARGLVGLLRCLVAPGGGGGKAKRA</sequence>
<keyword evidence="5" id="KW-0812">Transmembrane</keyword>
<dbReference type="PROSITE" id="PS00687">
    <property type="entry name" value="ALDEHYDE_DEHYDR_GLU"/>
    <property type="match status" value="1"/>
</dbReference>
<dbReference type="Pfam" id="PF00171">
    <property type="entry name" value="Aldedh"/>
    <property type="match status" value="1"/>
</dbReference>
<dbReference type="Gene3D" id="3.40.605.10">
    <property type="entry name" value="Aldehyde Dehydrogenase, Chain A, domain 1"/>
    <property type="match status" value="1"/>
</dbReference>
<keyword evidence="5" id="KW-0472">Membrane</keyword>
<evidence type="ECO:0000256" key="2">
    <source>
        <dbReference type="ARBA" id="ARBA00023002"/>
    </source>
</evidence>
<evidence type="ECO:0000256" key="4">
    <source>
        <dbReference type="RuleBase" id="RU003345"/>
    </source>
</evidence>
<keyword evidence="8" id="KW-1185">Reference proteome</keyword>
<evidence type="ECO:0000256" key="3">
    <source>
        <dbReference type="PROSITE-ProRule" id="PRU10007"/>
    </source>
</evidence>